<evidence type="ECO:0000313" key="2">
    <source>
        <dbReference type="Proteomes" id="UP001217089"/>
    </source>
</evidence>
<reference evidence="1 2" key="1">
    <citation type="submission" date="2022-12" db="EMBL/GenBank/DDBJ databases">
        <title>Chromosome-level genome of Tegillarca granosa.</title>
        <authorList>
            <person name="Kim J."/>
        </authorList>
    </citation>
    <scope>NUCLEOTIDE SEQUENCE [LARGE SCALE GENOMIC DNA]</scope>
    <source>
        <strain evidence="1">Teg-2019</strain>
        <tissue evidence="1">Adductor muscle</tissue>
    </source>
</reference>
<dbReference type="InterPro" id="IPR028280">
    <property type="entry name" value="Njmu-R1"/>
</dbReference>
<name>A0ABQ9FLP5_TEGGR</name>
<gene>
    <name evidence="1" type="ORF">KUTeg_003275</name>
</gene>
<dbReference type="Pfam" id="PF15053">
    <property type="entry name" value="Njmu-R1"/>
    <property type="match status" value="1"/>
</dbReference>
<dbReference type="PANTHER" id="PTHR14416:SF2">
    <property type="entry name" value="PROTEIN NJMU-R1"/>
    <property type="match status" value="1"/>
</dbReference>
<organism evidence="1 2">
    <name type="scientific">Tegillarca granosa</name>
    <name type="common">Malaysian cockle</name>
    <name type="synonym">Anadara granosa</name>
    <dbReference type="NCBI Taxonomy" id="220873"/>
    <lineage>
        <taxon>Eukaryota</taxon>
        <taxon>Metazoa</taxon>
        <taxon>Spiralia</taxon>
        <taxon>Lophotrochozoa</taxon>
        <taxon>Mollusca</taxon>
        <taxon>Bivalvia</taxon>
        <taxon>Autobranchia</taxon>
        <taxon>Pteriomorphia</taxon>
        <taxon>Arcoida</taxon>
        <taxon>Arcoidea</taxon>
        <taxon>Arcidae</taxon>
        <taxon>Tegillarca</taxon>
    </lineage>
</organism>
<dbReference type="EMBL" id="JARBDR010000214">
    <property type="protein sequence ID" value="KAJ8318184.1"/>
    <property type="molecule type" value="Genomic_DNA"/>
</dbReference>
<comment type="caution">
    <text evidence="1">The sequence shown here is derived from an EMBL/GenBank/DDBJ whole genome shotgun (WGS) entry which is preliminary data.</text>
</comment>
<sequence length="249" mass="28652">MEKSKMADDVDKINENDVKETKDVDRFYSLYSYHQNRDYKSDTDSVASDVSENVNGNFIMSVLSTNLYAAAETDLRKLLSHRLNKGSIYSDEGSMASVEVSVFESELKTQLTCYYCLLENNQEESAVKGQTDQRKYIICFLAQPSDNLEYFKPELDVYSKGILKYLDNEPCTVLSMPKEHGDSTNSQLTNINTSVQSYLQNWYTETLDYICRCQKILQENVKYLLYCALVEAKLHINGCDEKVKNDIQR</sequence>
<evidence type="ECO:0000313" key="1">
    <source>
        <dbReference type="EMBL" id="KAJ8318184.1"/>
    </source>
</evidence>
<protein>
    <submittedName>
        <fullName evidence="1">Uncharacterized protein</fullName>
    </submittedName>
</protein>
<dbReference type="Proteomes" id="UP001217089">
    <property type="component" value="Unassembled WGS sequence"/>
</dbReference>
<proteinExistence type="predicted"/>
<dbReference type="PANTHER" id="PTHR14416">
    <property type="entry name" value="PROTEIN NJMU-R1"/>
    <property type="match status" value="1"/>
</dbReference>
<accession>A0ABQ9FLP5</accession>
<keyword evidence="2" id="KW-1185">Reference proteome</keyword>